<feature type="binding site" evidence="1">
    <location>
        <position position="11"/>
    </location>
    <ligand>
        <name>a divalent metal cation</name>
        <dbReference type="ChEBI" id="CHEBI:60240"/>
        <label>1</label>
    </ligand>
</feature>
<proteinExistence type="predicted"/>
<dbReference type="SUPFAM" id="SSF51556">
    <property type="entry name" value="Metallo-dependent hydrolases"/>
    <property type="match status" value="1"/>
</dbReference>
<evidence type="ECO:0000313" key="2">
    <source>
        <dbReference type="EMBL" id="PKU51478.1"/>
    </source>
</evidence>
<feature type="binding site" evidence="1">
    <location>
        <position position="126"/>
    </location>
    <ligand>
        <name>a divalent metal cation</name>
        <dbReference type="ChEBI" id="CHEBI:60240"/>
        <label>2</label>
    </ligand>
</feature>
<evidence type="ECO:0000256" key="1">
    <source>
        <dbReference type="PIRSR" id="PIRSR005902-1"/>
    </source>
</evidence>
<accession>A0A2I0UZI9</accession>
<dbReference type="InterPro" id="IPR049677">
    <property type="entry name" value="QatD"/>
</dbReference>
<dbReference type="Gene3D" id="3.20.20.140">
    <property type="entry name" value="Metal-dependent hydrolases"/>
    <property type="match status" value="1"/>
</dbReference>
<feature type="binding site" evidence="1">
    <location>
        <position position="9"/>
    </location>
    <ligand>
        <name>a divalent metal cation</name>
        <dbReference type="ChEBI" id="CHEBI:60240"/>
        <label>1</label>
    </ligand>
</feature>
<dbReference type="InterPro" id="IPR032466">
    <property type="entry name" value="Metal_Hydrolase"/>
</dbReference>
<feature type="binding site" evidence="1">
    <location>
        <position position="197"/>
    </location>
    <ligand>
        <name>a divalent metal cation</name>
        <dbReference type="ChEBI" id="CHEBI:60240"/>
        <label>1</label>
    </ligand>
</feature>
<dbReference type="Proteomes" id="UP000234956">
    <property type="component" value="Unassembled WGS sequence"/>
</dbReference>
<feature type="binding site" evidence="1">
    <location>
        <position position="88"/>
    </location>
    <ligand>
        <name>a divalent metal cation</name>
        <dbReference type="ChEBI" id="CHEBI:60240"/>
        <label>1</label>
    </ligand>
</feature>
<evidence type="ECO:0000313" key="3">
    <source>
        <dbReference type="Proteomes" id="UP000234956"/>
    </source>
</evidence>
<dbReference type="InterPro" id="IPR001130">
    <property type="entry name" value="TatD-like"/>
</dbReference>
<dbReference type="PANTHER" id="PTHR46124:SF2">
    <property type="entry name" value="D-AMINOACYL-TRNA DEACYLASE"/>
    <property type="match status" value="1"/>
</dbReference>
<dbReference type="GO" id="GO:0046872">
    <property type="term" value="F:metal ion binding"/>
    <property type="evidence" value="ECO:0007669"/>
    <property type="project" value="UniProtKB-KW"/>
</dbReference>
<dbReference type="EMBL" id="PDFK01000003">
    <property type="protein sequence ID" value="PKU51478.1"/>
    <property type="molecule type" value="Genomic_DNA"/>
</dbReference>
<dbReference type="NCBIfam" id="NF041926">
    <property type="entry name" value="QatD"/>
    <property type="match status" value="1"/>
</dbReference>
<organism evidence="2 3">
    <name type="scientific">Lysinibacillus fusiformis</name>
    <dbReference type="NCBI Taxonomy" id="28031"/>
    <lineage>
        <taxon>Bacteria</taxon>
        <taxon>Bacillati</taxon>
        <taxon>Bacillota</taxon>
        <taxon>Bacilli</taxon>
        <taxon>Bacillales</taxon>
        <taxon>Bacillaceae</taxon>
        <taxon>Lysinibacillus</taxon>
    </lineage>
</organism>
<gene>
    <name evidence="2" type="ORF">CRI88_12275</name>
</gene>
<dbReference type="PANTHER" id="PTHR46124">
    <property type="entry name" value="D-AMINOACYL-TRNA DEACYLASE"/>
    <property type="match status" value="1"/>
</dbReference>
<comment type="caution">
    <text evidence="2">The sequence shown here is derived from an EMBL/GenBank/DDBJ whole genome shotgun (WGS) entry which is preliminary data.</text>
</comment>
<keyword evidence="1" id="KW-0479">Metal-binding</keyword>
<reference evidence="2 3" key="1">
    <citation type="submission" date="2017-10" db="EMBL/GenBank/DDBJ databases">
        <title>Draft genome of Lysinibacillus fusiformis strain Juneja, a laboratory-derived pathogen of Drosophila melanogaster.</title>
        <authorList>
            <person name="Smith B.R."/>
            <person name="Unckless R.L."/>
        </authorList>
    </citation>
    <scope>NUCLEOTIDE SEQUENCE [LARGE SCALE GENOMIC DNA]</scope>
    <source>
        <strain evidence="2 3">Juneja</strain>
    </source>
</reference>
<keyword evidence="2" id="KW-0378">Hydrolase</keyword>
<sequence>MNKFHFDTHVHLDLYKDSDNIIKYINEHKSYTIAVTNLPILYEKAKNNIPNTKYIRFALGLHPELIHEFPEQITEFFKKLKKVRYIGEIGLDFSKEYSSYQNLQLEFFKRCIKECHSFGNKILSIHSRKAAKEVIDIIGPEFNGIIILHWFNGNQSDTRRAINNGYYFSINNEMIKSINGRKIIEVIPLNRILLESDGPFTKTFKNKYDIKLFDDLIVSISTLKQCKIEDLYKILRNNFKTILESNK</sequence>
<dbReference type="PIRSF" id="PIRSF005902">
    <property type="entry name" value="DNase_TatD"/>
    <property type="match status" value="1"/>
</dbReference>
<dbReference type="RefSeq" id="WP_101966681.1">
    <property type="nucleotide sequence ID" value="NZ_PDFK01000003.1"/>
</dbReference>
<dbReference type="GO" id="GO:0016788">
    <property type="term" value="F:hydrolase activity, acting on ester bonds"/>
    <property type="evidence" value="ECO:0007669"/>
    <property type="project" value="InterPro"/>
</dbReference>
<protein>
    <submittedName>
        <fullName evidence="2">Hydrolase TatD</fullName>
    </submittedName>
</protein>
<dbReference type="AlphaFoldDB" id="A0A2I0UZI9"/>
<dbReference type="Pfam" id="PF01026">
    <property type="entry name" value="TatD_DNase"/>
    <property type="match status" value="1"/>
</dbReference>
<feature type="binding site" evidence="1">
    <location>
        <position position="149"/>
    </location>
    <ligand>
        <name>a divalent metal cation</name>
        <dbReference type="ChEBI" id="CHEBI:60240"/>
        <label>2</label>
    </ligand>
</feature>
<name>A0A2I0UZI9_9BACI</name>